<dbReference type="NCBIfam" id="NF002017">
    <property type="entry name" value="PRK00823.1-2"/>
    <property type="match status" value="1"/>
</dbReference>
<proteinExistence type="inferred from homology"/>
<accession>A0ABV6UZC3</accession>
<evidence type="ECO:0000313" key="7">
    <source>
        <dbReference type="Proteomes" id="UP001592528"/>
    </source>
</evidence>
<dbReference type="InterPro" id="IPR036428">
    <property type="entry name" value="PCD_sf"/>
</dbReference>
<keyword evidence="7" id="KW-1185">Reference proteome</keyword>
<dbReference type="SUPFAM" id="SSF55248">
    <property type="entry name" value="PCD-like"/>
    <property type="match status" value="1"/>
</dbReference>
<dbReference type="PANTHER" id="PTHR12599">
    <property type="entry name" value="PTERIN-4-ALPHA-CARBINOLAMINE DEHYDRATASE"/>
    <property type="match status" value="1"/>
</dbReference>
<organism evidence="6 7">
    <name type="scientific">Streptacidiphilus cavernicola</name>
    <dbReference type="NCBI Taxonomy" id="3342716"/>
    <lineage>
        <taxon>Bacteria</taxon>
        <taxon>Bacillati</taxon>
        <taxon>Actinomycetota</taxon>
        <taxon>Actinomycetes</taxon>
        <taxon>Kitasatosporales</taxon>
        <taxon>Streptomycetaceae</taxon>
        <taxon>Streptacidiphilus</taxon>
    </lineage>
</organism>
<name>A0ABV6UZC3_9ACTN</name>
<dbReference type="Proteomes" id="UP001592528">
    <property type="component" value="Unassembled WGS sequence"/>
</dbReference>
<dbReference type="PANTHER" id="PTHR12599:SF0">
    <property type="entry name" value="PTERIN-4-ALPHA-CARBINOLAMINE DEHYDRATASE"/>
    <property type="match status" value="1"/>
</dbReference>
<dbReference type="EC" id="4.2.1.96" evidence="3"/>
<evidence type="ECO:0000256" key="3">
    <source>
        <dbReference type="ARBA" id="ARBA00013252"/>
    </source>
</evidence>
<keyword evidence="5 6" id="KW-0456">Lyase</keyword>
<evidence type="ECO:0000256" key="1">
    <source>
        <dbReference type="ARBA" id="ARBA00001554"/>
    </source>
</evidence>
<evidence type="ECO:0000256" key="4">
    <source>
        <dbReference type="ARBA" id="ARBA00021735"/>
    </source>
</evidence>
<dbReference type="Gene3D" id="3.30.1360.20">
    <property type="entry name" value="Transcriptional coactivator/pterin dehydratase"/>
    <property type="match status" value="1"/>
</dbReference>
<reference evidence="6 7" key="1">
    <citation type="submission" date="2024-09" db="EMBL/GenBank/DDBJ databases">
        <authorList>
            <person name="Lee S.D."/>
        </authorList>
    </citation>
    <scope>NUCLEOTIDE SEQUENCE [LARGE SCALE GENOMIC DNA]</scope>
    <source>
        <strain evidence="6 7">N1-5</strain>
    </source>
</reference>
<dbReference type="Pfam" id="PF01329">
    <property type="entry name" value="Pterin_4a"/>
    <property type="match status" value="1"/>
</dbReference>
<gene>
    <name evidence="6" type="ORF">ACEZDJ_36390</name>
</gene>
<dbReference type="InterPro" id="IPR001533">
    <property type="entry name" value="Pterin_deHydtase"/>
</dbReference>
<dbReference type="EMBL" id="JBHEZZ010000033">
    <property type="protein sequence ID" value="MFC1406778.1"/>
    <property type="molecule type" value="Genomic_DNA"/>
</dbReference>
<dbReference type="RefSeq" id="WP_030266384.1">
    <property type="nucleotide sequence ID" value="NZ_JBHEZZ010000033.1"/>
</dbReference>
<comment type="similarity">
    <text evidence="2">Belongs to the pterin-4-alpha-carbinolamine dehydratase family.</text>
</comment>
<comment type="catalytic activity">
    <reaction evidence="1">
        <text>(4aS,6R)-4a-hydroxy-L-erythro-5,6,7,8-tetrahydrobiopterin = (6R)-L-erythro-6,7-dihydrobiopterin + H2O</text>
        <dbReference type="Rhea" id="RHEA:11920"/>
        <dbReference type="ChEBI" id="CHEBI:15377"/>
        <dbReference type="ChEBI" id="CHEBI:15642"/>
        <dbReference type="ChEBI" id="CHEBI:43120"/>
        <dbReference type="EC" id="4.2.1.96"/>
    </reaction>
</comment>
<comment type="caution">
    <text evidence="6">The sequence shown here is derived from an EMBL/GenBank/DDBJ whole genome shotgun (WGS) entry which is preliminary data.</text>
</comment>
<evidence type="ECO:0000313" key="6">
    <source>
        <dbReference type="EMBL" id="MFC1406778.1"/>
    </source>
</evidence>
<sequence>MSEPVALTEDEIAEALSRVPQWERKGDSITRLVKVRYHAGVALIVHVADVSRLTHHHADVNLTFDGVRFTVTTHDAGGVLTEADFTLAERIDVIASGHAARWDLEPVE</sequence>
<protein>
    <recommendedName>
        <fullName evidence="4">Putative pterin-4-alpha-carbinolamine dehydratase</fullName>
        <ecNumber evidence="3">4.2.1.96</ecNumber>
    </recommendedName>
</protein>
<evidence type="ECO:0000256" key="5">
    <source>
        <dbReference type="ARBA" id="ARBA00023239"/>
    </source>
</evidence>
<dbReference type="GO" id="GO:0008124">
    <property type="term" value="F:4-alpha-hydroxytetrahydrobiopterin dehydratase activity"/>
    <property type="evidence" value="ECO:0007669"/>
    <property type="project" value="UniProtKB-EC"/>
</dbReference>
<evidence type="ECO:0000256" key="2">
    <source>
        <dbReference type="ARBA" id="ARBA00006472"/>
    </source>
</evidence>